<dbReference type="GeneID" id="89589979"/>
<gene>
    <name evidence="8" type="ORF">IV74_GL000901</name>
</gene>
<dbReference type="EMBL" id="JQBS01000024">
    <property type="protein sequence ID" value="KRN56653.1"/>
    <property type="molecule type" value="Genomic_DNA"/>
</dbReference>
<protein>
    <submittedName>
        <fullName evidence="8">Uncharacterized protein</fullName>
    </submittedName>
</protein>
<evidence type="ECO:0000256" key="2">
    <source>
        <dbReference type="ARBA" id="ARBA00022512"/>
    </source>
</evidence>
<feature type="domain" description="SDR-like Ig" evidence="7">
    <location>
        <begin position="65"/>
        <end position="156"/>
    </location>
</feature>
<organism evidence="8 9">
    <name type="scientific">Carnobacterium divergens DSM 20623</name>
    <dbReference type="NCBI Taxonomy" id="1449336"/>
    <lineage>
        <taxon>Bacteria</taxon>
        <taxon>Bacillati</taxon>
        <taxon>Bacillota</taxon>
        <taxon>Bacilli</taxon>
        <taxon>Lactobacillales</taxon>
        <taxon>Carnobacteriaceae</taxon>
        <taxon>Carnobacterium</taxon>
    </lineage>
</organism>
<comment type="caution">
    <text evidence="8">The sequence shown here is derived from an EMBL/GenBank/DDBJ whole genome shotgun (WGS) entry which is preliminary data.</text>
</comment>
<dbReference type="Gene3D" id="2.60.40.740">
    <property type="match status" value="1"/>
</dbReference>
<keyword evidence="9" id="KW-1185">Reference proteome</keyword>
<dbReference type="Proteomes" id="UP000051658">
    <property type="component" value="Unassembled WGS sequence"/>
</dbReference>
<evidence type="ECO:0000256" key="3">
    <source>
        <dbReference type="ARBA" id="ARBA00022525"/>
    </source>
</evidence>
<evidence type="ECO:0000313" key="8">
    <source>
        <dbReference type="EMBL" id="KRN56653.1"/>
    </source>
</evidence>
<keyword evidence="5" id="KW-0572">Peptidoglycan-anchor</keyword>
<keyword evidence="2" id="KW-0134">Cell wall</keyword>
<reference evidence="8 9" key="1">
    <citation type="journal article" date="2015" name="Genome Announc.">
        <title>Expanding the biotechnology potential of lactobacilli through comparative genomics of 213 strains and associated genera.</title>
        <authorList>
            <person name="Sun Z."/>
            <person name="Harris H.M."/>
            <person name="McCann A."/>
            <person name="Guo C."/>
            <person name="Argimon S."/>
            <person name="Zhang W."/>
            <person name="Yang X."/>
            <person name="Jeffery I.B."/>
            <person name="Cooney J.C."/>
            <person name="Kagawa T.F."/>
            <person name="Liu W."/>
            <person name="Song Y."/>
            <person name="Salvetti E."/>
            <person name="Wrobel A."/>
            <person name="Rasinkangas P."/>
            <person name="Parkhill J."/>
            <person name="Rea M.C."/>
            <person name="O'Sullivan O."/>
            <person name="Ritari J."/>
            <person name="Douillard F.P."/>
            <person name="Paul Ross R."/>
            <person name="Yang R."/>
            <person name="Briner A.E."/>
            <person name="Felis G.E."/>
            <person name="de Vos W.M."/>
            <person name="Barrangou R."/>
            <person name="Klaenhammer T.R."/>
            <person name="Caufield P.W."/>
            <person name="Cui Y."/>
            <person name="Zhang H."/>
            <person name="O'Toole P.W."/>
        </authorList>
    </citation>
    <scope>NUCLEOTIDE SEQUENCE [LARGE SCALE GENOMIC DNA]</scope>
    <source>
        <strain evidence="8 9">DSM 20623</strain>
    </source>
</reference>
<evidence type="ECO:0000313" key="9">
    <source>
        <dbReference type="Proteomes" id="UP000051658"/>
    </source>
</evidence>
<dbReference type="Pfam" id="PF17961">
    <property type="entry name" value="Big_8"/>
    <property type="match status" value="1"/>
</dbReference>
<dbReference type="InterPro" id="IPR011252">
    <property type="entry name" value="Fibrogen-bd_dom1"/>
</dbReference>
<evidence type="ECO:0000256" key="1">
    <source>
        <dbReference type="ARBA" id="ARBA00004168"/>
    </source>
</evidence>
<dbReference type="RefSeq" id="WP_034573001.1">
    <property type="nucleotide sequence ID" value="NZ_JQBS01000024.1"/>
</dbReference>
<dbReference type="InterPro" id="IPR008966">
    <property type="entry name" value="Adhesion_dom_sf"/>
</dbReference>
<comment type="subcellular location">
    <subcellularLocation>
        <location evidence="1">Secreted</location>
        <location evidence="1">Cell wall</location>
        <topology evidence="1">Peptidoglycan-anchor</topology>
    </subcellularLocation>
</comment>
<keyword evidence="3" id="KW-0964">Secreted</keyword>
<accession>A0A0R2I5M1</accession>
<dbReference type="GO" id="GO:0005518">
    <property type="term" value="F:collagen binding"/>
    <property type="evidence" value="ECO:0007669"/>
    <property type="project" value="InterPro"/>
</dbReference>
<dbReference type="GO" id="GO:0007155">
    <property type="term" value="P:cell adhesion"/>
    <property type="evidence" value="ECO:0007669"/>
    <property type="project" value="InterPro"/>
</dbReference>
<feature type="domain" description="Collagen binding" evidence="6">
    <location>
        <begin position="189"/>
        <end position="296"/>
    </location>
</feature>
<evidence type="ECO:0000256" key="4">
    <source>
        <dbReference type="ARBA" id="ARBA00022729"/>
    </source>
</evidence>
<dbReference type="InterPro" id="IPR041171">
    <property type="entry name" value="SDR_Ig"/>
</dbReference>
<dbReference type="Gene3D" id="2.60.40.1280">
    <property type="match status" value="1"/>
</dbReference>
<dbReference type="PATRIC" id="fig|1449336.4.peg.922"/>
<dbReference type="Pfam" id="PF05737">
    <property type="entry name" value="Collagen_bind"/>
    <property type="match status" value="1"/>
</dbReference>
<evidence type="ECO:0000256" key="5">
    <source>
        <dbReference type="ARBA" id="ARBA00023088"/>
    </source>
</evidence>
<sequence length="319" mass="36876">MKKKIFVLLMLSLCFILSFAIIRNYVNAIDRDTVEKNYQNYQFSKFIDDISFKNNEISKEYRLSDMVKLQYTWSLTDQKKGDELVYTIPKEMYIVNDLNFSLLTNKGEKIGEIYLFSETNQLKIKFTDPDNLMETKNKMKGIFYFTVKLSPESWNKVNEKTIEFPMGENEKKLTIKIKKEDTPLKNELINGWGMYNKQEKLVDWNLRINYAEKVMPDASIKIMIGNKNEIDTDSFQLFEIKNNDLVKTSKEIKQSVVDGKLILSIKDVTKPYLIAFKASNSTNQATLSATLSNYSNQLAETGELTAFYPTGASILNDAS</sequence>
<dbReference type="eggNOG" id="COG4932">
    <property type="taxonomic scope" value="Bacteria"/>
</dbReference>
<evidence type="ECO:0000259" key="6">
    <source>
        <dbReference type="Pfam" id="PF05737"/>
    </source>
</evidence>
<dbReference type="SUPFAM" id="SSF49401">
    <property type="entry name" value="Bacterial adhesins"/>
    <property type="match status" value="2"/>
</dbReference>
<dbReference type="InterPro" id="IPR008456">
    <property type="entry name" value="Collagen-bd_dom"/>
</dbReference>
<name>A0A0R2I5M1_CARDV</name>
<evidence type="ECO:0000259" key="7">
    <source>
        <dbReference type="Pfam" id="PF17961"/>
    </source>
</evidence>
<dbReference type="AlphaFoldDB" id="A0A0R2I5M1"/>
<keyword evidence="4" id="KW-0732">Signal</keyword>
<proteinExistence type="predicted"/>